<dbReference type="OrthoDB" id="4822at2759"/>
<dbReference type="Pfam" id="PF01585">
    <property type="entry name" value="G-patch"/>
    <property type="match status" value="1"/>
</dbReference>
<evidence type="ECO:0000313" key="10">
    <source>
        <dbReference type="Proteomes" id="UP000316621"/>
    </source>
</evidence>
<evidence type="ECO:0000256" key="2">
    <source>
        <dbReference type="ARBA" id="ARBA00022771"/>
    </source>
</evidence>
<keyword evidence="2 4" id="KW-0863">Zinc-finger</keyword>
<feature type="region of interest" description="Disordered" evidence="6">
    <location>
        <begin position="349"/>
        <end position="390"/>
    </location>
</feature>
<dbReference type="InterPro" id="IPR000571">
    <property type="entry name" value="Znf_CCCH"/>
</dbReference>
<evidence type="ECO:0000313" key="9">
    <source>
        <dbReference type="EMBL" id="RZC52126.1"/>
    </source>
</evidence>
<proteinExistence type="predicted"/>
<dbReference type="Proteomes" id="UP000316621">
    <property type="component" value="Chromosome 2"/>
</dbReference>
<evidence type="ECO:0000256" key="6">
    <source>
        <dbReference type="SAM" id="MobiDB-lite"/>
    </source>
</evidence>
<dbReference type="OMA" id="QYTRGIG"/>
<dbReference type="InterPro" id="IPR000467">
    <property type="entry name" value="G_patch_dom"/>
</dbReference>
<sequence>MADDEELSLEKQLELQLDEQKESLTAINEALVLDSTNTELLSVHEELVLAIKDAEEGIFHLKRSRLLQEAEVMLSHSGCKDSQVEPLNCTSSTEVQPLEANIYSVGSTCRFRHTDGRWYNGRIVDMDGSSSAKVTFLTPTSDNMLVCKFFLQQRCRFGSNCRMSHGFDVPISSLKHYVPTKWQNSLAGSSIWAISDINSGIWRRAELESWDEDLGIGRVVFLNDGSSANLGSEDISLSEYAQMSDEDKQNQFSSEEYDSSGNEEEEEEEEEEEFPQGIGFMEATMLQRGIQTDTAVFANWEHHTRGIASKMMANMGYREGMGLGAFGQGILDPVSVKVLKPKQSLDHAFESRENGEGNNRNGNENHVKKRSRGGKRKRDKKFAAAARAAKTADELTPPDVFSFINGQLASQGKIQQCKSLREEKKQDRRSLVAYDNDIKELRIQVDKLEEMVNRNRKEKAVFEAFSRKLSETRKALADAEAAQASASNAVVSKEKERRWLKF</sequence>
<feature type="region of interest" description="Disordered" evidence="6">
    <location>
        <begin position="241"/>
        <end position="275"/>
    </location>
</feature>
<feature type="compositionally biased region" description="Basic residues" evidence="6">
    <location>
        <begin position="367"/>
        <end position="380"/>
    </location>
</feature>
<dbReference type="PANTHER" id="PTHR47650:SF2">
    <property type="entry name" value="ZINC FINGER CCCH DOMAIN-CONTAINING PROTEIN 22"/>
    <property type="match status" value="1"/>
</dbReference>
<protein>
    <recommendedName>
        <fullName evidence="11">Zinc finger CCCH-type with G patch domain-containing protein</fullName>
    </recommendedName>
</protein>
<dbReference type="EMBL" id="CM010716">
    <property type="protein sequence ID" value="RZC52126.1"/>
    <property type="molecule type" value="Genomic_DNA"/>
</dbReference>
<keyword evidence="3 4" id="KW-0862">Zinc</keyword>
<evidence type="ECO:0000259" key="7">
    <source>
        <dbReference type="PROSITE" id="PS50103"/>
    </source>
</evidence>
<dbReference type="SMART" id="SM00356">
    <property type="entry name" value="ZnF_C3H1"/>
    <property type="match status" value="1"/>
</dbReference>
<feature type="compositionally biased region" description="Acidic residues" evidence="6">
    <location>
        <begin position="255"/>
        <end position="274"/>
    </location>
</feature>
<evidence type="ECO:0000256" key="3">
    <source>
        <dbReference type="ARBA" id="ARBA00022833"/>
    </source>
</evidence>
<reference evidence="9 10" key="1">
    <citation type="journal article" date="2018" name="Science">
        <title>The opium poppy genome and morphinan production.</title>
        <authorList>
            <person name="Guo L."/>
            <person name="Winzer T."/>
            <person name="Yang X."/>
            <person name="Li Y."/>
            <person name="Ning Z."/>
            <person name="He Z."/>
            <person name="Teodor R."/>
            <person name="Lu Y."/>
            <person name="Bowser T.A."/>
            <person name="Graham I.A."/>
            <person name="Ye K."/>
        </authorList>
    </citation>
    <scope>NUCLEOTIDE SEQUENCE [LARGE SCALE GENOMIC DNA]</scope>
    <source>
        <strain evidence="10">cv. HN1</strain>
        <tissue evidence="9">Leaves</tissue>
    </source>
</reference>
<organism evidence="9 10">
    <name type="scientific">Papaver somniferum</name>
    <name type="common">Opium poppy</name>
    <dbReference type="NCBI Taxonomy" id="3469"/>
    <lineage>
        <taxon>Eukaryota</taxon>
        <taxon>Viridiplantae</taxon>
        <taxon>Streptophyta</taxon>
        <taxon>Embryophyta</taxon>
        <taxon>Tracheophyta</taxon>
        <taxon>Spermatophyta</taxon>
        <taxon>Magnoliopsida</taxon>
        <taxon>Ranunculales</taxon>
        <taxon>Papaveraceae</taxon>
        <taxon>Papaveroideae</taxon>
        <taxon>Papaver</taxon>
    </lineage>
</organism>
<feature type="zinc finger region" description="C3H1-type" evidence="4">
    <location>
        <begin position="141"/>
        <end position="168"/>
    </location>
</feature>
<keyword evidence="1 4" id="KW-0479">Metal-binding</keyword>
<dbReference type="AlphaFoldDB" id="A0A4Y7IVF3"/>
<dbReference type="PROSITE" id="PS50103">
    <property type="entry name" value="ZF_C3H1"/>
    <property type="match status" value="1"/>
</dbReference>
<gene>
    <name evidence="9" type="ORF">C5167_020552</name>
</gene>
<dbReference type="PROSITE" id="PS50174">
    <property type="entry name" value="G_PATCH"/>
    <property type="match status" value="1"/>
</dbReference>
<dbReference type="InterPro" id="IPR041367">
    <property type="entry name" value="Znf-CCCH_4"/>
</dbReference>
<dbReference type="SMART" id="SM00443">
    <property type="entry name" value="G_patch"/>
    <property type="match status" value="1"/>
</dbReference>
<dbReference type="PANTHER" id="PTHR47650">
    <property type="entry name" value="ZINC FINGER CCCH DOMAIN-CONTAINING PROTEIN 22"/>
    <property type="match status" value="1"/>
</dbReference>
<keyword evidence="5" id="KW-0175">Coiled coil</keyword>
<dbReference type="GO" id="GO:0008270">
    <property type="term" value="F:zinc ion binding"/>
    <property type="evidence" value="ECO:0007669"/>
    <property type="project" value="UniProtKB-KW"/>
</dbReference>
<keyword evidence="10" id="KW-1185">Reference proteome</keyword>
<evidence type="ECO:0008006" key="11">
    <source>
        <dbReference type="Google" id="ProtNLM"/>
    </source>
</evidence>
<dbReference type="GO" id="GO:0003676">
    <property type="term" value="F:nucleic acid binding"/>
    <property type="evidence" value="ECO:0007669"/>
    <property type="project" value="InterPro"/>
</dbReference>
<dbReference type="Gene3D" id="2.30.30.1190">
    <property type="match status" value="1"/>
</dbReference>
<accession>A0A4Y7IVF3</accession>
<dbReference type="Pfam" id="PF18044">
    <property type="entry name" value="zf-CCCH_4"/>
    <property type="match status" value="1"/>
</dbReference>
<evidence type="ECO:0000259" key="8">
    <source>
        <dbReference type="PROSITE" id="PS50174"/>
    </source>
</evidence>
<feature type="domain" description="G-patch" evidence="8">
    <location>
        <begin position="304"/>
        <end position="350"/>
    </location>
</feature>
<dbReference type="Gramene" id="RZC52126">
    <property type="protein sequence ID" value="RZC52126"/>
    <property type="gene ID" value="C5167_020552"/>
</dbReference>
<name>A0A4Y7IVF3_PAPSO</name>
<evidence type="ECO:0000256" key="1">
    <source>
        <dbReference type="ARBA" id="ARBA00022723"/>
    </source>
</evidence>
<dbReference type="STRING" id="3469.A0A4Y7IVF3"/>
<feature type="coiled-coil region" evidence="5">
    <location>
        <begin position="431"/>
        <end position="482"/>
    </location>
</feature>
<evidence type="ECO:0000256" key="5">
    <source>
        <dbReference type="SAM" id="Coils"/>
    </source>
</evidence>
<feature type="domain" description="C3H1-type" evidence="7">
    <location>
        <begin position="141"/>
        <end position="168"/>
    </location>
</feature>
<evidence type="ECO:0000256" key="4">
    <source>
        <dbReference type="PROSITE-ProRule" id="PRU00723"/>
    </source>
</evidence>